<evidence type="ECO:0000313" key="5">
    <source>
        <dbReference type="EMBL" id="KAJ1369689.1"/>
    </source>
</evidence>
<keyword evidence="1" id="KW-0862">Zinc</keyword>
<keyword evidence="2" id="KW-0175">Coiled coil</keyword>
<dbReference type="AlphaFoldDB" id="A0AAD5R6H1"/>
<dbReference type="Proteomes" id="UP001196413">
    <property type="component" value="Unassembled WGS sequence"/>
</dbReference>
<evidence type="ECO:0000256" key="2">
    <source>
        <dbReference type="SAM" id="Coils"/>
    </source>
</evidence>
<keyword evidence="6" id="KW-1185">Reference proteome</keyword>
<dbReference type="PROSITE" id="PS50114">
    <property type="entry name" value="GATA_ZN_FINGER_2"/>
    <property type="match status" value="2"/>
</dbReference>
<keyword evidence="1" id="KW-0863">Zinc-finger</keyword>
<name>A0AAD5R6H1_PARTN</name>
<feature type="domain" description="GATA-type" evidence="4">
    <location>
        <begin position="457"/>
        <end position="512"/>
    </location>
</feature>
<evidence type="ECO:0000256" key="3">
    <source>
        <dbReference type="SAM" id="MobiDB-lite"/>
    </source>
</evidence>
<evidence type="ECO:0000256" key="1">
    <source>
        <dbReference type="PROSITE-ProRule" id="PRU00094"/>
    </source>
</evidence>
<dbReference type="InterPro" id="IPR000679">
    <property type="entry name" value="Znf_GATA"/>
</dbReference>
<accession>A0AAD5R6H1</accession>
<reference evidence="5" key="1">
    <citation type="submission" date="2021-06" db="EMBL/GenBank/DDBJ databases">
        <title>Parelaphostrongylus tenuis whole genome reference sequence.</title>
        <authorList>
            <person name="Garwood T.J."/>
            <person name="Larsen P.A."/>
            <person name="Fountain-Jones N.M."/>
            <person name="Garbe J.R."/>
            <person name="Macchietto M.G."/>
            <person name="Kania S.A."/>
            <person name="Gerhold R.W."/>
            <person name="Richards J.E."/>
            <person name="Wolf T.M."/>
        </authorList>
    </citation>
    <scope>NUCLEOTIDE SEQUENCE</scope>
    <source>
        <strain evidence="5">MNPRO001-30</strain>
        <tissue evidence="5">Meninges</tissue>
    </source>
</reference>
<dbReference type="GO" id="GO:0008270">
    <property type="term" value="F:zinc ion binding"/>
    <property type="evidence" value="ECO:0007669"/>
    <property type="project" value="UniProtKB-KW"/>
</dbReference>
<keyword evidence="1" id="KW-0479">Metal-binding</keyword>
<sequence>MSSIEEELENWKEASNSRERTPVRAKIQCDLFAQLARKTNEESSQKCRLEQSVGTQRSEKLDLEDRFRVMQNENQRLLRELEGMRKLEFSLNARINGLEVECALLKNVVELQQRTQVLSANLSSCNDEKCRLEQSVEVLRNEKLDLENRLQVMQNENERLLRELDDVRELVPATSSTSDSLISDFRSAPCFTEHNWLHAHVAYKIPKIERSVEEIDCEESESVRVEQVEQNLVDQVSDKDTTLFNNVNDDVKKKETVCSEIIWKVSRRTQHMTWMMHQISRSYQKGAVSFNIENYDVKEVEGESLFGDDIESEPEDSDYDMDDDSDLEALLEGARQAVDRGIAQRDEEENGKQKRCYNCGVTRNTGIGWKRVDGKTSCSACKQYRNNHHGQDRPKHLWRRSARSGETCYNCPYVIPKGRSNRVQGKLACGTCKRYYDRNGHHRPEHLWRKPPRKRLIRSVSRCYNCPSTIHEGASRRRVEGNLACGTCGKYYQMTGRHRPEYLWRIAQIRARMARRSEQREYALANVDDVDSSGSSTSDPRRSTTPPRIDDDVDLNAMANLTTPPVADDDIKVNLGVHYNAVVGGETFIPHRHQHEAAEWCSPTGPD</sequence>
<evidence type="ECO:0000313" key="6">
    <source>
        <dbReference type="Proteomes" id="UP001196413"/>
    </source>
</evidence>
<protein>
    <recommendedName>
        <fullName evidence="4">GATA-type domain-containing protein</fullName>
    </recommendedName>
</protein>
<evidence type="ECO:0000259" key="4">
    <source>
        <dbReference type="PROSITE" id="PS50114"/>
    </source>
</evidence>
<feature type="coiled-coil region" evidence="2">
    <location>
        <begin position="136"/>
        <end position="170"/>
    </location>
</feature>
<gene>
    <name evidence="5" type="ORF">KIN20_031217</name>
</gene>
<feature type="coiled-coil region" evidence="2">
    <location>
        <begin position="60"/>
        <end position="87"/>
    </location>
</feature>
<feature type="domain" description="GATA-type" evidence="4">
    <location>
        <begin position="402"/>
        <end position="455"/>
    </location>
</feature>
<dbReference type="GO" id="GO:0043565">
    <property type="term" value="F:sequence-specific DNA binding"/>
    <property type="evidence" value="ECO:0007669"/>
    <property type="project" value="InterPro"/>
</dbReference>
<proteinExistence type="predicted"/>
<organism evidence="5 6">
    <name type="scientific">Parelaphostrongylus tenuis</name>
    <name type="common">Meningeal worm</name>
    <dbReference type="NCBI Taxonomy" id="148309"/>
    <lineage>
        <taxon>Eukaryota</taxon>
        <taxon>Metazoa</taxon>
        <taxon>Ecdysozoa</taxon>
        <taxon>Nematoda</taxon>
        <taxon>Chromadorea</taxon>
        <taxon>Rhabditida</taxon>
        <taxon>Rhabditina</taxon>
        <taxon>Rhabditomorpha</taxon>
        <taxon>Strongyloidea</taxon>
        <taxon>Metastrongylidae</taxon>
        <taxon>Parelaphostrongylus</taxon>
    </lineage>
</organism>
<dbReference type="GO" id="GO:0006355">
    <property type="term" value="P:regulation of DNA-templated transcription"/>
    <property type="evidence" value="ECO:0007669"/>
    <property type="project" value="InterPro"/>
</dbReference>
<dbReference type="EMBL" id="JAHQIW010006655">
    <property type="protein sequence ID" value="KAJ1369689.1"/>
    <property type="molecule type" value="Genomic_DNA"/>
</dbReference>
<feature type="compositionally biased region" description="Low complexity" evidence="3">
    <location>
        <begin position="532"/>
        <end position="547"/>
    </location>
</feature>
<comment type="caution">
    <text evidence="5">The sequence shown here is derived from an EMBL/GenBank/DDBJ whole genome shotgun (WGS) entry which is preliminary data.</text>
</comment>
<feature type="region of interest" description="Disordered" evidence="3">
    <location>
        <begin position="525"/>
        <end position="552"/>
    </location>
</feature>